<keyword evidence="2" id="KW-1185">Reference proteome</keyword>
<protein>
    <submittedName>
        <fullName evidence="1">Uncharacterized protein</fullName>
    </submittedName>
</protein>
<feature type="non-terminal residue" evidence="1">
    <location>
        <position position="1"/>
    </location>
</feature>
<sequence>TFYKVGGDTAVASALRNNSSKPSLSYGGFPSKSVALDEGKRVWTPNTTTYKSAAEFADALHENMRYRCPE</sequence>
<dbReference type="Proteomes" id="UP001163046">
    <property type="component" value="Unassembled WGS sequence"/>
</dbReference>
<evidence type="ECO:0000313" key="2">
    <source>
        <dbReference type="Proteomes" id="UP001163046"/>
    </source>
</evidence>
<dbReference type="OrthoDB" id="5874059at2759"/>
<dbReference type="EMBL" id="MU827057">
    <property type="protein sequence ID" value="KAJ7369341.1"/>
    <property type="molecule type" value="Genomic_DNA"/>
</dbReference>
<reference evidence="1" key="1">
    <citation type="submission" date="2023-01" db="EMBL/GenBank/DDBJ databases">
        <title>Genome assembly of the deep-sea coral Lophelia pertusa.</title>
        <authorList>
            <person name="Herrera S."/>
            <person name="Cordes E."/>
        </authorList>
    </citation>
    <scope>NUCLEOTIDE SEQUENCE</scope>
    <source>
        <strain evidence="1">USNM1676648</strain>
        <tissue evidence="1">Polyp</tissue>
    </source>
</reference>
<dbReference type="AlphaFoldDB" id="A0A9X0CN89"/>
<organism evidence="1 2">
    <name type="scientific">Desmophyllum pertusum</name>
    <dbReference type="NCBI Taxonomy" id="174260"/>
    <lineage>
        <taxon>Eukaryota</taxon>
        <taxon>Metazoa</taxon>
        <taxon>Cnidaria</taxon>
        <taxon>Anthozoa</taxon>
        <taxon>Hexacorallia</taxon>
        <taxon>Scleractinia</taxon>
        <taxon>Caryophylliina</taxon>
        <taxon>Caryophylliidae</taxon>
        <taxon>Desmophyllum</taxon>
    </lineage>
</organism>
<evidence type="ECO:0000313" key="1">
    <source>
        <dbReference type="EMBL" id="KAJ7369341.1"/>
    </source>
</evidence>
<gene>
    <name evidence="1" type="ORF">OS493_039708</name>
</gene>
<proteinExistence type="predicted"/>
<name>A0A9X0CN89_9CNID</name>
<accession>A0A9X0CN89</accession>
<comment type="caution">
    <text evidence="1">The sequence shown here is derived from an EMBL/GenBank/DDBJ whole genome shotgun (WGS) entry which is preliminary data.</text>
</comment>